<keyword evidence="2" id="KW-0732">Signal</keyword>
<dbReference type="Pfam" id="PF08811">
    <property type="entry name" value="DUF1800"/>
    <property type="match status" value="1"/>
</dbReference>
<feature type="region of interest" description="Disordered" evidence="1">
    <location>
        <begin position="439"/>
        <end position="465"/>
    </location>
</feature>
<evidence type="ECO:0000256" key="2">
    <source>
        <dbReference type="SAM" id="SignalP"/>
    </source>
</evidence>
<keyword evidence="4" id="KW-1185">Reference proteome</keyword>
<dbReference type="RefSeq" id="WP_211615426.1">
    <property type="nucleotide sequence ID" value="NZ_CAJNBK010000024.1"/>
</dbReference>
<protein>
    <recommendedName>
        <fullName evidence="5">DUF1800 domain-containing protein</fullName>
    </recommendedName>
</protein>
<name>A0ABM8SIZ9_9BURK</name>
<feature type="chain" id="PRO_5045704249" description="DUF1800 domain-containing protein" evidence="2">
    <location>
        <begin position="33"/>
        <end position="544"/>
    </location>
</feature>
<evidence type="ECO:0008006" key="5">
    <source>
        <dbReference type="Google" id="ProtNLM"/>
    </source>
</evidence>
<evidence type="ECO:0000256" key="1">
    <source>
        <dbReference type="SAM" id="MobiDB-lite"/>
    </source>
</evidence>
<sequence>MMKMLTGGKGKRWLAVTATALTAVTWCAPAPAVQQDTAHAPHNKHRAPAAASAASAADQDILDADDARFFLTRVGFAPDSGELTQYVGLTREQAVDKVLASARTEAVTPLPDWVLEPVPTREIRKTWTDDQRRDEQRLRGQRYEILRAWWVREMLSTPSPLTERMTLFWHNHFTSGQDKVQYPQQMAQQNMLLRRDALGNFGELLHDVAKDPAMLQYLDGASNRKGKPNENFAREVMELFTLGEGHYTQRDVSEAARAYTGWSLDPDTQTYVWRANQHDDGDKTVLGQTGPFDGDQVLDILLARPETATFVTTKLWREFVSDTPDPARIAPIAAQFRASHYDIKVALRGLFMSDAFWDEGDRGVLVKSPVEFVVGTLRAFDIGYDNTAPFAAQIRTLGENLFYPPNVKGWPGGTIWINSSTLLARKQFVEQLFRATETAGPRRMSNPMSPKTPASGAPGNMQANPPMQRAAARAGQAGQGGVRFDIDTWLAHYNTAPTAKAGLSAELQLQHAVLPLTPVDAIATDSTASAYLESLLMDPAYQLK</sequence>
<proteinExistence type="predicted"/>
<dbReference type="EMBL" id="CAJNBK010000024">
    <property type="protein sequence ID" value="CAE6813341.1"/>
    <property type="molecule type" value="Genomic_DNA"/>
</dbReference>
<reference evidence="3 4" key="1">
    <citation type="submission" date="2021-02" db="EMBL/GenBank/DDBJ databases">
        <authorList>
            <person name="Vanwijnsberghe S."/>
        </authorList>
    </citation>
    <scope>NUCLEOTIDE SEQUENCE [LARGE SCALE GENOMIC DNA]</scope>
    <source>
        <strain evidence="3 4">LMG 31837</strain>
    </source>
</reference>
<evidence type="ECO:0000313" key="4">
    <source>
        <dbReference type="Proteomes" id="UP000672526"/>
    </source>
</evidence>
<feature type="signal peptide" evidence="2">
    <location>
        <begin position="1"/>
        <end position="32"/>
    </location>
</feature>
<evidence type="ECO:0000313" key="3">
    <source>
        <dbReference type="EMBL" id="CAE6813341.1"/>
    </source>
</evidence>
<gene>
    <name evidence="3" type="ORF">R69888_05758</name>
</gene>
<comment type="caution">
    <text evidence="3">The sequence shown here is derived from an EMBL/GenBank/DDBJ whole genome shotgun (WGS) entry which is preliminary data.</text>
</comment>
<dbReference type="Proteomes" id="UP000672526">
    <property type="component" value="Unassembled WGS sequence"/>
</dbReference>
<dbReference type="InterPro" id="IPR014917">
    <property type="entry name" value="DUF1800"/>
</dbReference>
<accession>A0ABM8SIZ9</accession>
<organism evidence="3 4">
    <name type="scientific">Paraburkholderia haematera</name>
    <dbReference type="NCBI Taxonomy" id="2793077"/>
    <lineage>
        <taxon>Bacteria</taxon>
        <taxon>Pseudomonadati</taxon>
        <taxon>Pseudomonadota</taxon>
        <taxon>Betaproteobacteria</taxon>
        <taxon>Burkholderiales</taxon>
        <taxon>Burkholderiaceae</taxon>
        <taxon>Paraburkholderia</taxon>
    </lineage>
</organism>